<feature type="non-terminal residue" evidence="1">
    <location>
        <position position="67"/>
    </location>
</feature>
<accession>A0A381PUC4</accession>
<dbReference type="EMBL" id="UINC01001097">
    <property type="protein sequence ID" value="SUZ70676.1"/>
    <property type="molecule type" value="Genomic_DNA"/>
</dbReference>
<protein>
    <submittedName>
        <fullName evidence="1">Uncharacterized protein</fullName>
    </submittedName>
</protein>
<sequence length="67" mass="7431">MIKKVTRRDFCNGIAIGTGMNFMGPMNLFGQSEFASQDQQQSHYPPILTGMRGSHKGSFEVAHALAW</sequence>
<gene>
    <name evidence="1" type="ORF">METZ01_LOCUS23530</name>
</gene>
<organism evidence="1">
    <name type="scientific">marine metagenome</name>
    <dbReference type="NCBI Taxonomy" id="408172"/>
    <lineage>
        <taxon>unclassified sequences</taxon>
        <taxon>metagenomes</taxon>
        <taxon>ecological metagenomes</taxon>
    </lineage>
</organism>
<name>A0A381PUC4_9ZZZZ</name>
<evidence type="ECO:0000313" key="1">
    <source>
        <dbReference type="EMBL" id="SUZ70676.1"/>
    </source>
</evidence>
<reference evidence="1" key="1">
    <citation type="submission" date="2018-05" db="EMBL/GenBank/DDBJ databases">
        <authorList>
            <person name="Lanie J.A."/>
            <person name="Ng W.-L."/>
            <person name="Kazmierczak K.M."/>
            <person name="Andrzejewski T.M."/>
            <person name="Davidsen T.M."/>
            <person name="Wayne K.J."/>
            <person name="Tettelin H."/>
            <person name="Glass J.I."/>
            <person name="Rusch D."/>
            <person name="Podicherti R."/>
            <person name="Tsui H.-C.T."/>
            <person name="Winkler M.E."/>
        </authorList>
    </citation>
    <scope>NUCLEOTIDE SEQUENCE</scope>
</reference>
<proteinExistence type="predicted"/>
<dbReference type="AlphaFoldDB" id="A0A381PUC4"/>